<feature type="domain" description="N-acetyltransferase" evidence="1">
    <location>
        <begin position="12"/>
        <end position="179"/>
    </location>
</feature>
<dbReference type="SUPFAM" id="SSF55729">
    <property type="entry name" value="Acyl-CoA N-acyltransferases (Nat)"/>
    <property type="match status" value="1"/>
</dbReference>
<dbReference type="InterPro" id="IPR016181">
    <property type="entry name" value="Acyl_CoA_acyltransferase"/>
</dbReference>
<proteinExistence type="predicted"/>
<reference evidence="2 3" key="1">
    <citation type="submission" date="2021-02" db="EMBL/GenBank/DDBJ databases">
        <authorList>
            <person name="Han P."/>
        </authorList>
    </citation>
    <scope>NUCLEOTIDE SEQUENCE [LARGE SCALE GENOMIC DNA]</scope>
    <source>
        <strain evidence="2">Candidatus Nitrospira sp. ZN2</strain>
    </source>
</reference>
<dbReference type="RefSeq" id="WP_213041094.1">
    <property type="nucleotide sequence ID" value="NZ_CAJNBJ010000001.1"/>
</dbReference>
<dbReference type="PANTHER" id="PTHR43792">
    <property type="entry name" value="GNAT FAMILY, PUTATIVE (AFU_ORTHOLOGUE AFUA_3G00765)-RELATED-RELATED"/>
    <property type="match status" value="1"/>
</dbReference>
<dbReference type="Gene3D" id="3.40.630.30">
    <property type="match status" value="1"/>
</dbReference>
<keyword evidence="3" id="KW-1185">Reference proteome</keyword>
<dbReference type="PROSITE" id="PS51186">
    <property type="entry name" value="GNAT"/>
    <property type="match status" value="1"/>
</dbReference>
<evidence type="ECO:0000313" key="2">
    <source>
        <dbReference type="EMBL" id="CAE6713418.1"/>
    </source>
</evidence>
<evidence type="ECO:0000259" key="1">
    <source>
        <dbReference type="PROSITE" id="PS51186"/>
    </source>
</evidence>
<protein>
    <submittedName>
        <fullName evidence="2">GNAT family N-acetyltransferase</fullName>
    </submittedName>
</protein>
<gene>
    <name evidence="2" type="ORF">NSPZN2_11331</name>
</gene>
<dbReference type="EMBL" id="CAJNBJ010000001">
    <property type="protein sequence ID" value="CAE6713418.1"/>
    <property type="molecule type" value="Genomic_DNA"/>
</dbReference>
<dbReference type="PANTHER" id="PTHR43792:SF1">
    <property type="entry name" value="N-ACETYLTRANSFERASE DOMAIN-CONTAINING PROTEIN"/>
    <property type="match status" value="1"/>
</dbReference>
<dbReference type="Proteomes" id="UP000675880">
    <property type="component" value="Unassembled WGS sequence"/>
</dbReference>
<accession>A0ABM8QSQ4</accession>
<dbReference type="InterPro" id="IPR051531">
    <property type="entry name" value="N-acetyltransferase"/>
</dbReference>
<organism evidence="2 3">
    <name type="scientific">Nitrospira defluvii</name>
    <dbReference type="NCBI Taxonomy" id="330214"/>
    <lineage>
        <taxon>Bacteria</taxon>
        <taxon>Pseudomonadati</taxon>
        <taxon>Nitrospirota</taxon>
        <taxon>Nitrospiria</taxon>
        <taxon>Nitrospirales</taxon>
        <taxon>Nitrospiraceae</taxon>
        <taxon>Nitrospira</taxon>
    </lineage>
</organism>
<comment type="caution">
    <text evidence="2">The sequence shown here is derived from an EMBL/GenBank/DDBJ whole genome shotgun (WGS) entry which is preliminary data.</text>
</comment>
<dbReference type="InterPro" id="IPR000182">
    <property type="entry name" value="GNAT_dom"/>
</dbReference>
<sequence length="180" mass="20648">MRSSIELLTPRLILRQWRPSDLEPFAAMNADSEVMRYYPAPWPREQSDAFAQRVKQLINERGWGFWAVEERASGHFIGFVGLHTPSPELPFSSCVEVGWRLAKPYWGLGYATEAAQSAIAFGIQQLHLIELVSFTAVANQKSRAVMERLGMRLDSKFDHPQVPVESGLRRHVLYRLRRPL</sequence>
<name>A0ABM8QSQ4_9BACT</name>
<dbReference type="Pfam" id="PF13302">
    <property type="entry name" value="Acetyltransf_3"/>
    <property type="match status" value="1"/>
</dbReference>
<evidence type="ECO:0000313" key="3">
    <source>
        <dbReference type="Proteomes" id="UP000675880"/>
    </source>
</evidence>